<dbReference type="OrthoDB" id="9991317at2759"/>
<dbReference type="Gene3D" id="1.25.40.10">
    <property type="entry name" value="Tetratricopeptide repeat domain"/>
    <property type="match status" value="1"/>
</dbReference>
<comment type="caution">
    <text evidence="2">The sequence shown here is derived from an EMBL/GenBank/DDBJ whole genome shotgun (WGS) entry which is preliminary data.</text>
</comment>
<dbReference type="Proteomes" id="UP000541558">
    <property type="component" value="Unassembled WGS sequence"/>
</dbReference>
<reference evidence="2 3" key="1">
    <citation type="journal article" date="2020" name="ISME J.">
        <title>Uncovering the hidden diversity of litter-decomposition mechanisms in mushroom-forming fungi.</title>
        <authorList>
            <person name="Floudas D."/>
            <person name="Bentzer J."/>
            <person name="Ahren D."/>
            <person name="Johansson T."/>
            <person name="Persson P."/>
            <person name="Tunlid A."/>
        </authorList>
    </citation>
    <scope>NUCLEOTIDE SEQUENCE [LARGE SCALE GENOMIC DNA]</scope>
    <source>
        <strain evidence="2 3">CBS 175.51</strain>
    </source>
</reference>
<name>A0A8H5CD64_9AGAR</name>
<dbReference type="AlphaFoldDB" id="A0A8H5CD64"/>
<keyword evidence="3" id="KW-1185">Reference proteome</keyword>
<protein>
    <recommendedName>
        <fullName evidence="1">CHAT domain-containing protein</fullName>
    </recommendedName>
</protein>
<organism evidence="2 3">
    <name type="scientific">Ephemerocybe angulata</name>
    <dbReference type="NCBI Taxonomy" id="980116"/>
    <lineage>
        <taxon>Eukaryota</taxon>
        <taxon>Fungi</taxon>
        <taxon>Dikarya</taxon>
        <taxon>Basidiomycota</taxon>
        <taxon>Agaricomycotina</taxon>
        <taxon>Agaricomycetes</taxon>
        <taxon>Agaricomycetidae</taxon>
        <taxon>Agaricales</taxon>
        <taxon>Agaricineae</taxon>
        <taxon>Psathyrellaceae</taxon>
        <taxon>Ephemerocybe</taxon>
    </lineage>
</organism>
<dbReference type="InterPro" id="IPR011990">
    <property type="entry name" value="TPR-like_helical_dom_sf"/>
</dbReference>
<evidence type="ECO:0000259" key="1">
    <source>
        <dbReference type="Pfam" id="PF12770"/>
    </source>
</evidence>
<dbReference type="Pfam" id="PF12770">
    <property type="entry name" value="CHAT"/>
    <property type="match status" value="1"/>
</dbReference>
<proteinExistence type="predicted"/>
<gene>
    <name evidence="2" type="ORF">D9611_011429</name>
</gene>
<dbReference type="InterPro" id="IPR024983">
    <property type="entry name" value="CHAT_dom"/>
</dbReference>
<dbReference type="EMBL" id="JAACJK010000007">
    <property type="protein sequence ID" value="KAF5339545.1"/>
    <property type="molecule type" value="Genomic_DNA"/>
</dbReference>
<sequence length="1012" mass="113488">MSLTRLAFVKQERQALLARLSNRGLECRKRFEETGDLSDLTKAIEAWQGAISLFKPRNQDRHRWLVLLGVALFDRFGRTGELADINEAISALWKVVRCTPRGHALLIGRLNHLESFFQARFKLTGNGSNLRNATWAKDKVVEFTGGGFGHFPPLLRSRYREMTVDSEDPTELDEVIAFSRILIERTAKGHPNTAEVLDYARENIQFRYRRKGTALDLSEIIHLGYRVVQLTPDDHPSIIKRLRNLGQSYASRFARFSNASDLAEARILLKRVVEATPEDDPDFPDLLCSLGRLLGSPHDHACNLSDLAEAIRLEQKAIELTRTGDVRLPPRIACLGMTFQLRFERFGDLSDSDEALSLLTRAIRLTQEGRRKHSDWFGMLAGYAQALRHRFIHTKNPSYIDKSISTSQMLIKLCPEGHPDNPTFTLGLATSMYTRATSNGDRGELDASISLYRSVATSSLVPPMTRLDAAGHWARYLNLHHPLSEDVITAFDTAIGLFAFTVSLDQSMKHRYARLQENPGLPLEAAAAACRLGRLEKAFEWLEQGRCLVWAQLNNLRTPIDDLKAHNRKLGNAVIRVAEQLEGAVSRTSETGATLTEKMLNEDVARKHLQLAAEWDDLLATVRDIPGFETFMKPLSFFSRLQDLPGEGPIVVINIYPDRCDAIALVAGQGQPLHIPLPNFSASKADLYRANLRSQLKSHNLRERGGLGDPVDCTERGCSGCSPRSVERGCKTYLKCIKALGYVLISHLRVGYHREFGGALQERSPSSQSMQLESKAKTRLTLIDRVKNSRGRDRWGRCGINGINRHAGLFLASQPNAPGAYPIPGTTREVESVYELIRNEAQMEAHMLQGSKLTIDDCLSFMDYYSSVHFACHASQNAADPLESRFIFHEGSLNLLAVIRRNLQDSDLAFLSACQTSTGEEKLSDEAVHLAAGMLAAGYRRVVATMWSIGDRHAPGVSLDFYQHLWKDNKDRFDGEKSAQALHHAMQSLRLRLNDDSEKSLLAWIPYVHFGY</sequence>
<evidence type="ECO:0000313" key="3">
    <source>
        <dbReference type="Proteomes" id="UP000541558"/>
    </source>
</evidence>
<evidence type="ECO:0000313" key="2">
    <source>
        <dbReference type="EMBL" id="KAF5339545.1"/>
    </source>
</evidence>
<feature type="domain" description="CHAT" evidence="1">
    <location>
        <begin position="810"/>
        <end position="1011"/>
    </location>
</feature>
<dbReference type="SUPFAM" id="SSF48452">
    <property type="entry name" value="TPR-like"/>
    <property type="match status" value="1"/>
</dbReference>
<accession>A0A8H5CD64</accession>